<evidence type="ECO:0000256" key="2">
    <source>
        <dbReference type="ARBA" id="ARBA00022649"/>
    </source>
</evidence>
<proteinExistence type="inferred from homology"/>
<evidence type="ECO:0000256" key="4">
    <source>
        <dbReference type="ARBA" id="ARBA00022759"/>
    </source>
</evidence>
<gene>
    <name evidence="8" type="ORF">COT67_01815</name>
</gene>
<keyword evidence="3" id="KW-0540">Nuclease</keyword>
<evidence type="ECO:0000313" key="8">
    <source>
        <dbReference type="EMBL" id="PIS13430.1"/>
    </source>
</evidence>
<evidence type="ECO:0000256" key="6">
    <source>
        <dbReference type="ARBA" id="ARBA00022884"/>
    </source>
</evidence>
<evidence type="ECO:0000256" key="7">
    <source>
        <dbReference type="ARBA" id="ARBA00023016"/>
    </source>
</evidence>
<keyword evidence="6" id="KW-0694">RNA-binding</keyword>
<keyword evidence="4" id="KW-0255">Endonuclease</keyword>
<dbReference type="GO" id="GO:0016787">
    <property type="term" value="F:hydrolase activity"/>
    <property type="evidence" value="ECO:0007669"/>
    <property type="project" value="UniProtKB-KW"/>
</dbReference>
<sequence length="72" mass="8564">MPKLFPLPRRILIKKLKNLGFSGPYPANRHEYMKRESEKIFIPNPHRKDIGLPIIKKIIQQLKISNQEFLEL</sequence>
<evidence type="ECO:0000256" key="5">
    <source>
        <dbReference type="ARBA" id="ARBA00022801"/>
    </source>
</evidence>
<dbReference type="SUPFAM" id="SSF54786">
    <property type="entry name" value="YcfA/nrd intein domain"/>
    <property type="match status" value="1"/>
</dbReference>
<dbReference type="Gene3D" id="3.30.920.30">
    <property type="entry name" value="Hypothetical protein"/>
    <property type="match status" value="1"/>
</dbReference>
<keyword evidence="2" id="KW-1277">Toxin-antitoxin system</keyword>
<dbReference type="Pfam" id="PF07927">
    <property type="entry name" value="HicA_toxin"/>
    <property type="match status" value="1"/>
</dbReference>
<keyword evidence="7" id="KW-0346">Stress response</keyword>
<accession>A0A2H0WLC1</accession>
<evidence type="ECO:0008006" key="10">
    <source>
        <dbReference type="Google" id="ProtNLM"/>
    </source>
</evidence>
<dbReference type="AlphaFoldDB" id="A0A2H0WLC1"/>
<dbReference type="InterPro" id="IPR038570">
    <property type="entry name" value="HicA_sf"/>
</dbReference>
<dbReference type="InterPro" id="IPR012933">
    <property type="entry name" value="HicA_mRNA_interferase"/>
</dbReference>
<comment type="similarity">
    <text evidence="1">Belongs to the HicA mRNA interferase family.</text>
</comment>
<dbReference type="EMBL" id="PEZL01000025">
    <property type="protein sequence ID" value="PIS13430.1"/>
    <property type="molecule type" value="Genomic_DNA"/>
</dbReference>
<dbReference type="GO" id="GO:0004519">
    <property type="term" value="F:endonuclease activity"/>
    <property type="evidence" value="ECO:0007669"/>
    <property type="project" value="UniProtKB-KW"/>
</dbReference>
<keyword evidence="5" id="KW-0378">Hydrolase</keyword>
<comment type="caution">
    <text evidence="8">The sequence shown here is derived from an EMBL/GenBank/DDBJ whole genome shotgun (WGS) entry which is preliminary data.</text>
</comment>
<name>A0A2H0WLC1_9BACT</name>
<protein>
    <recommendedName>
        <fullName evidence="10">Type II toxin-antitoxin system HicA family toxin</fullName>
    </recommendedName>
</protein>
<evidence type="ECO:0000313" key="9">
    <source>
        <dbReference type="Proteomes" id="UP000230353"/>
    </source>
</evidence>
<dbReference type="GO" id="GO:0003729">
    <property type="term" value="F:mRNA binding"/>
    <property type="evidence" value="ECO:0007669"/>
    <property type="project" value="InterPro"/>
</dbReference>
<organism evidence="8 9">
    <name type="scientific">Candidatus Tagabacteria bacterium CG09_land_8_20_14_0_10_41_14</name>
    <dbReference type="NCBI Taxonomy" id="1975021"/>
    <lineage>
        <taxon>Bacteria</taxon>
        <taxon>Candidatus Tagaibacteriota</taxon>
    </lineage>
</organism>
<evidence type="ECO:0000256" key="3">
    <source>
        <dbReference type="ARBA" id="ARBA00022722"/>
    </source>
</evidence>
<reference evidence="9" key="1">
    <citation type="submission" date="2017-09" db="EMBL/GenBank/DDBJ databases">
        <title>Depth-based differentiation of microbial function through sediment-hosted aquifers and enrichment of novel symbionts in the deep terrestrial subsurface.</title>
        <authorList>
            <person name="Probst A.J."/>
            <person name="Ladd B."/>
            <person name="Jarett J.K."/>
            <person name="Geller-Mcgrath D.E."/>
            <person name="Sieber C.M.K."/>
            <person name="Emerson J.B."/>
            <person name="Anantharaman K."/>
            <person name="Thomas B.C."/>
            <person name="Malmstrom R."/>
            <person name="Stieglmeier M."/>
            <person name="Klingl A."/>
            <person name="Woyke T."/>
            <person name="Ryan C.M."/>
            <person name="Banfield J.F."/>
        </authorList>
    </citation>
    <scope>NUCLEOTIDE SEQUENCE [LARGE SCALE GENOMIC DNA]</scope>
</reference>
<dbReference type="Proteomes" id="UP000230353">
    <property type="component" value="Unassembled WGS sequence"/>
</dbReference>
<evidence type="ECO:0000256" key="1">
    <source>
        <dbReference type="ARBA" id="ARBA00006620"/>
    </source>
</evidence>